<name>I8AG56_9BACL</name>
<dbReference type="PANTHER" id="PTHR46401:SF2">
    <property type="entry name" value="GLYCOSYLTRANSFERASE WBBK-RELATED"/>
    <property type="match status" value="1"/>
</dbReference>
<dbReference type="STRING" id="1196324.A374_14930"/>
<keyword evidence="5" id="KW-1185">Reference proteome</keyword>
<accession>I8AG56</accession>
<dbReference type="InterPro" id="IPR028098">
    <property type="entry name" value="Glyco_trans_4-like_N"/>
</dbReference>
<protein>
    <submittedName>
        <fullName evidence="4">Mannosyltransferase</fullName>
    </submittedName>
</protein>
<dbReference type="FunFam" id="3.40.50.2000:FF:000119">
    <property type="entry name" value="Glycosyl transferase group 1"/>
    <property type="match status" value="1"/>
</dbReference>
<dbReference type="OrthoDB" id="9804196at2"/>
<evidence type="ECO:0000313" key="5">
    <source>
        <dbReference type="Proteomes" id="UP000004080"/>
    </source>
</evidence>
<evidence type="ECO:0000313" key="4">
    <source>
        <dbReference type="EMBL" id="EIT84632.1"/>
    </source>
</evidence>
<proteinExistence type="predicted"/>
<dbReference type="GO" id="GO:0016757">
    <property type="term" value="F:glycosyltransferase activity"/>
    <property type="evidence" value="ECO:0007669"/>
    <property type="project" value="UniProtKB-KW"/>
</dbReference>
<dbReference type="Pfam" id="PF13439">
    <property type="entry name" value="Glyco_transf_4"/>
    <property type="match status" value="1"/>
</dbReference>
<dbReference type="Proteomes" id="UP000004080">
    <property type="component" value="Unassembled WGS sequence"/>
</dbReference>
<dbReference type="PANTHER" id="PTHR46401">
    <property type="entry name" value="GLYCOSYLTRANSFERASE WBBK-RELATED"/>
    <property type="match status" value="1"/>
</dbReference>
<dbReference type="SUPFAM" id="SSF53756">
    <property type="entry name" value="UDP-Glycosyltransferase/glycogen phosphorylase"/>
    <property type="match status" value="1"/>
</dbReference>
<dbReference type="PATRIC" id="fig|1196324.3.peg.3052"/>
<gene>
    <name evidence="4" type="ORF">A374_14930</name>
</gene>
<dbReference type="eggNOG" id="COG0438">
    <property type="taxonomic scope" value="Bacteria"/>
</dbReference>
<dbReference type="AlphaFoldDB" id="I8AG56"/>
<comment type="caution">
    <text evidence="4">The sequence shown here is derived from an EMBL/GenBank/DDBJ whole genome shotgun (WGS) entry which is preliminary data.</text>
</comment>
<dbReference type="RefSeq" id="WP_007203062.1">
    <property type="nucleotide sequence ID" value="NZ_AKKV01000031.1"/>
</dbReference>
<evidence type="ECO:0000256" key="1">
    <source>
        <dbReference type="ARBA" id="ARBA00022679"/>
    </source>
</evidence>
<keyword evidence="4" id="KW-0328">Glycosyltransferase</keyword>
<dbReference type="InterPro" id="IPR001296">
    <property type="entry name" value="Glyco_trans_1"/>
</dbReference>
<organism evidence="4 5">
    <name type="scientific">Fictibacillus macauensis ZFHKF-1</name>
    <dbReference type="NCBI Taxonomy" id="1196324"/>
    <lineage>
        <taxon>Bacteria</taxon>
        <taxon>Bacillati</taxon>
        <taxon>Bacillota</taxon>
        <taxon>Bacilli</taxon>
        <taxon>Bacillales</taxon>
        <taxon>Fictibacillaceae</taxon>
        <taxon>Fictibacillus</taxon>
    </lineage>
</organism>
<reference evidence="4 5" key="1">
    <citation type="journal article" date="2012" name="J. Bacteriol.">
        <title>Genome of Bacillus macauensis ZFHKF-1, a Long-Chain-Forming Bacterium.</title>
        <authorList>
            <person name="Cai L."/>
            <person name="Zhang T."/>
        </authorList>
    </citation>
    <scope>NUCLEOTIDE SEQUENCE [LARGE SCALE GENOMIC DNA]</scope>
    <source>
        <strain evidence="4 5">ZFHKF-1</strain>
    </source>
</reference>
<dbReference type="EMBL" id="AKKV01000031">
    <property type="protein sequence ID" value="EIT84632.1"/>
    <property type="molecule type" value="Genomic_DNA"/>
</dbReference>
<sequence length="364" mass="41114">MKIAFDRAYAITPSSQRGIGRYSEALLYELQQNPSVEIVVFDLMEHWSAEKIKEEIVHFINKEQPDLYLVQSPFDYYGIAPNLAKSWFPNVTLATTVYDFIPFHFPTHFLFNEEWKRRYESIVSFISQCDVVFAISECTKQEVLQRTDLKNEQVRVISGGIDVSFQRAARSKVLLERYGITSPFVLYTGGAEVHKNVPAIIRSFAKATPLLKKSHQLVLAGEIYPHMKLLLEREAARSHITDSLVFTGYVPDDVLIQLYSSADVFLFPSLYEGFGLPVLEAMACGTPVVTSDVASLPEVAGDAAIYVDPTDDECIATGLIDVLQHPERHASLIEKGLQQVKKFSWKQTGNHVVSTCQKITEELW</sequence>
<keyword evidence="1 4" id="KW-0808">Transferase</keyword>
<feature type="domain" description="Glycosyl transferase family 1" evidence="2">
    <location>
        <begin position="182"/>
        <end position="337"/>
    </location>
</feature>
<dbReference type="CDD" id="cd03809">
    <property type="entry name" value="GT4_MtfB-like"/>
    <property type="match status" value="1"/>
</dbReference>
<evidence type="ECO:0000259" key="2">
    <source>
        <dbReference type="Pfam" id="PF00534"/>
    </source>
</evidence>
<dbReference type="Gene3D" id="3.40.50.2000">
    <property type="entry name" value="Glycogen Phosphorylase B"/>
    <property type="match status" value="2"/>
</dbReference>
<evidence type="ECO:0000259" key="3">
    <source>
        <dbReference type="Pfam" id="PF13439"/>
    </source>
</evidence>
<feature type="domain" description="Glycosyltransferase subfamily 4-like N-terminal" evidence="3">
    <location>
        <begin position="56"/>
        <end position="164"/>
    </location>
</feature>
<dbReference type="Pfam" id="PF00534">
    <property type="entry name" value="Glycos_transf_1"/>
    <property type="match status" value="1"/>
</dbReference>